<dbReference type="GO" id="GO:0003677">
    <property type="term" value="F:DNA binding"/>
    <property type="evidence" value="ECO:0007669"/>
    <property type="project" value="UniProtKB-KW"/>
</dbReference>
<name>A0A6I4RTT0_9STRE</name>
<organism evidence="5 7">
    <name type="scientific">Streptococcus zhangguiae</name>
    <dbReference type="NCBI Taxonomy" id="2664091"/>
    <lineage>
        <taxon>Bacteria</taxon>
        <taxon>Bacillati</taxon>
        <taxon>Bacillota</taxon>
        <taxon>Bacilli</taxon>
        <taxon>Lactobacillales</taxon>
        <taxon>Streptococcaceae</taxon>
        <taxon>Streptococcus</taxon>
    </lineage>
</organism>
<evidence type="ECO:0000256" key="2">
    <source>
        <dbReference type="SAM" id="Phobius"/>
    </source>
</evidence>
<evidence type="ECO:0000256" key="1">
    <source>
        <dbReference type="ARBA" id="ARBA00023125"/>
    </source>
</evidence>
<feature type="transmembrane region" description="Helical" evidence="2">
    <location>
        <begin position="110"/>
        <end position="126"/>
    </location>
</feature>
<evidence type="ECO:0000313" key="6">
    <source>
        <dbReference type="Proteomes" id="UP000435060"/>
    </source>
</evidence>
<feature type="domain" description="HTH cro/C1-type" evidence="3">
    <location>
        <begin position="7"/>
        <end position="61"/>
    </location>
</feature>
<evidence type="ECO:0000259" key="3">
    <source>
        <dbReference type="PROSITE" id="PS50943"/>
    </source>
</evidence>
<evidence type="ECO:0000313" key="4">
    <source>
        <dbReference type="EMBL" id="MTB64303.1"/>
    </source>
</evidence>
<keyword evidence="2" id="KW-1133">Transmembrane helix</keyword>
<comment type="caution">
    <text evidence="5">The sequence shown here is derived from an EMBL/GenBank/DDBJ whole genome shotgun (WGS) entry which is preliminary data.</text>
</comment>
<evidence type="ECO:0000313" key="7">
    <source>
        <dbReference type="Proteomes" id="UP000435423"/>
    </source>
</evidence>
<reference evidence="5 7" key="1">
    <citation type="submission" date="2019-10" db="EMBL/GenBank/DDBJ databases">
        <title>Streptococcis sp, isolated from the respiratory tract of Marmot.</title>
        <authorList>
            <person name="Zhang G."/>
        </authorList>
    </citation>
    <scope>NUCLEOTIDE SEQUENCE [LARGE SCALE GENOMIC DNA]</scope>
    <source>
        <strain evidence="7">zg-70</strain>
        <strain evidence="5">Zg-70</strain>
    </source>
</reference>
<dbReference type="Proteomes" id="UP000435423">
    <property type="component" value="Unassembled WGS sequence"/>
</dbReference>
<dbReference type="PROSITE" id="PS50943">
    <property type="entry name" value="HTH_CROC1"/>
    <property type="match status" value="1"/>
</dbReference>
<dbReference type="InterPro" id="IPR010982">
    <property type="entry name" value="Lambda_DNA-bd_dom_sf"/>
</dbReference>
<sequence>MELGKQIQYYRKEFGLSQDDLAEELFVSRQTISNWERGTTYPDIQNLLLLCQIFDTDLNQLVQGDIVTFREILHGADYNRYERHSRIMTWGFSLCAVLSFPLFYYLGWTGIIIFLILWGVSLYYAHQVDRFKKKYNLKTIKELIAYSEGKSLSKIEKREEKAKAPYQNVLIVAGFTVVSALIALLVAGICLFFFP</sequence>
<dbReference type="PANTHER" id="PTHR46558:SF15">
    <property type="entry name" value="HELIX-TURN-HELIX DOMAIN PROTEIN"/>
    <property type="match status" value="1"/>
</dbReference>
<dbReference type="EMBL" id="WLCG01000006">
    <property type="protein sequence ID" value="MTB64303.1"/>
    <property type="molecule type" value="Genomic_DNA"/>
</dbReference>
<dbReference type="SUPFAM" id="SSF47413">
    <property type="entry name" value="lambda repressor-like DNA-binding domains"/>
    <property type="match status" value="1"/>
</dbReference>
<reference evidence="4 6" key="2">
    <citation type="submission" date="2019-11" db="EMBL/GenBank/DDBJ databases">
        <title>Streptococcis sp. isolated from the respiratory tract of Marmot.</title>
        <authorList>
            <person name="Zhang G."/>
        </authorList>
    </citation>
    <scope>NUCLEOTIDE SEQUENCE [LARGE SCALE GENOMIC DNA]</scope>
    <source>
        <strain evidence="6">zg-86</strain>
        <strain evidence="4">Zg-86</strain>
    </source>
</reference>
<accession>A0A6I4RTT0</accession>
<protein>
    <submittedName>
        <fullName evidence="5">Helix-turn-helix domain-containing protein</fullName>
    </submittedName>
</protein>
<keyword evidence="6" id="KW-1185">Reference proteome</keyword>
<gene>
    <name evidence="4" type="ORF">GGG87_04755</name>
    <name evidence="5" type="ORF">GGH11_05325</name>
</gene>
<dbReference type="AlphaFoldDB" id="A0A6I4RTT0"/>
<dbReference type="Pfam" id="PF01381">
    <property type="entry name" value="HTH_3"/>
    <property type="match status" value="1"/>
</dbReference>
<dbReference type="EMBL" id="WUBJ01000005">
    <property type="protein sequence ID" value="MWV56392.1"/>
    <property type="molecule type" value="Genomic_DNA"/>
</dbReference>
<keyword evidence="2" id="KW-0472">Membrane</keyword>
<dbReference type="PANTHER" id="PTHR46558">
    <property type="entry name" value="TRACRIPTIONAL REGULATORY PROTEIN-RELATED-RELATED"/>
    <property type="match status" value="1"/>
</dbReference>
<proteinExistence type="predicted"/>
<dbReference type="Proteomes" id="UP000435060">
    <property type="component" value="Unassembled WGS sequence"/>
</dbReference>
<dbReference type="SMART" id="SM00530">
    <property type="entry name" value="HTH_XRE"/>
    <property type="match status" value="1"/>
</dbReference>
<dbReference type="InterPro" id="IPR001387">
    <property type="entry name" value="Cro/C1-type_HTH"/>
</dbReference>
<dbReference type="Gene3D" id="1.10.260.40">
    <property type="entry name" value="lambda repressor-like DNA-binding domains"/>
    <property type="match status" value="1"/>
</dbReference>
<dbReference type="RefSeq" id="WP_154608288.1">
    <property type="nucleotide sequence ID" value="NZ_CP072115.1"/>
</dbReference>
<dbReference type="CDD" id="cd00093">
    <property type="entry name" value="HTH_XRE"/>
    <property type="match status" value="1"/>
</dbReference>
<evidence type="ECO:0000313" key="5">
    <source>
        <dbReference type="EMBL" id="MWV56392.1"/>
    </source>
</evidence>
<keyword evidence="2" id="KW-0812">Transmembrane</keyword>
<feature type="transmembrane region" description="Helical" evidence="2">
    <location>
        <begin position="169"/>
        <end position="194"/>
    </location>
</feature>
<keyword evidence="1" id="KW-0238">DNA-binding</keyword>